<dbReference type="EMBL" id="CAJVQB010002411">
    <property type="protein sequence ID" value="CAG8573737.1"/>
    <property type="molecule type" value="Genomic_DNA"/>
</dbReference>
<name>A0ABN7UFV5_GIGMA</name>
<protein>
    <submittedName>
        <fullName evidence="2">14798_t:CDS:1</fullName>
    </submittedName>
</protein>
<feature type="region of interest" description="Disordered" evidence="1">
    <location>
        <begin position="38"/>
        <end position="70"/>
    </location>
</feature>
<dbReference type="Proteomes" id="UP000789901">
    <property type="component" value="Unassembled WGS sequence"/>
</dbReference>
<sequence length="70" mass="8030">MKKLMENIVRATKHSTKNYYNIKGNNARQQILLQGDKNIGSKQGKNTQEGVNLTIDNIDKEQRNNENLSQ</sequence>
<gene>
    <name evidence="2" type="ORF">GMARGA_LOCUS5613</name>
</gene>
<accession>A0ABN7UFV5</accession>
<organism evidence="2 3">
    <name type="scientific">Gigaspora margarita</name>
    <dbReference type="NCBI Taxonomy" id="4874"/>
    <lineage>
        <taxon>Eukaryota</taxon>
        <taxon>Fungi</taxon>
        <taxon>Fungi incertae sedis</taxon>
        <taxon>Mucoromycota</taxon>
        <taxon>Glomeromycotina</taxon>
        <taxon>Glomeromycetes</taxon>
        <taxon>Diversisporales</taxon>
        <taxon>Gigasporaceae</taxon>
        <taxon>Gigaspora</taxon>
    </lineage>
</organism>
<keyword evidence="3" id="KW-1185">Reference proteome</keyword>
<feature type="compositionally biased region" description="Polar residues" evidence="1">
    <location>
        <begin position="40"/>
        <end position="55"/>
    </location>
</feature>
<reference evidence="2 3" key="1">
    <citation type="submission" date="2021-06" db="EMBL/GenBank/DDBJ databases">
        <authorList>
            <person name="Kallberg Y."/>
            <person name="Tangrot J."/>
            <person name="Rosling A."/>
        </authorList>
    </citation>
    <scope>NUCLEOTIDE SEQUENCE [LARGE SCALE GENOMIC DNA]</scope>
    <source>
        <strain evidence="2 3">120-4 pot B 10/14</strain>
    </source>
</reference>
<proteinExistence type="predicted"/>
<evidence type="ECO:0000256" key="1">
    <source>
        <dbReference type="SAM" id="MobiDB-lite"/>
    </source>
</evidence>
<evidence type="ECO:0000313" key="3">
    <source>
        <dbReference type="Proteomes" id="UP000789901"/>
    </source>
</evidence>
<comment type="caution">
    <text evidence="2">The sequence shown here is derived from an EMBL/GenBank/DDBJ whole genome shotgun (WGS) entry which is preliminary data.</text>
</comment>
<evidence type="ECO:0000313" key="2">
    <source>
        <dbReference type="EMBL" id="CAG8573737.1"/>
    </source>
</evidence>